<accession>A0A369LQL9</accession>
<keyword evidence="2" id="KW-1185">Reference proteome</keyword>
<dbReference type="Proteomes" id="UP000254000">
    <property type="component" value="Unassembled WGS sequence"/>
</dbReference>
<dbReference type="InterPro" id="IPR043502">
    <property type="entry name" value="DNA/RNA_pol_sf"/>
</dbReference>
<dbReference type="SUPFAM" id="SSF56672">
    <property type="entry name" value="DNA/RNA polymerases"/>
    <property type="match status" value="1"/>
</dbReference>
<dbReference type="InterPro" id="IPR000477">
    <property type="entry name" value="RT_dom"/>
</dbReference>
<organism evidence="1 2">
    <name type="scientific">Gordonibacter pamelaeae</name>
    <dbReference type="NCBI Taxonomy" id="471189"/>
    <lineage>
        <taxon>Bacteria</taxon>
        <taxon>Bacillati</taxon>
        <taxon>Actinomycetota</taxon>
        <taxon>Coriobacteriia</taxon>
        <taxon>Eggerthellales</taxon>
        <taxon>Eggerthellaceae</taxon>
        <taxon>Gordonibacter</taxon>
    </lineage>
</organism>
<proteinExistence type="predicted"/>
<gene>
    <name evidence="1" type="ORF">C1877_14770</name>
</gene>
<protein>
    <submittedName>
        <fullName evidence="1">Uncharacterized protein</fullName>
    </submittedName>
</protein>
<dbReference type="Pfam" id="PF00078">
    <property type="entry name" value="RVT_1"/>
    <property type="match status" value="1"/>
</dbReference>
<dbReference type="RefSeq" id="WP_096226888.1">
    <property type="nucleotide sequence ID" value="NZ_CABMMS010000013.1"/>
</dbReference>
<evidence type="ECO:0000313" key="1">
    <source>
        <dbReference type="EMBL" id="RDB61650.1"/>
    </source>
</evidence>
<dbReference type="GeneID" id="78360953"/>
<name>A0A369LQL9_9ACTN</name>
<dbReference type="AlphaFoldDB" id="A0A369LQL9"/>
<dbReference type="OrthoDB" id="1550386at2"/>
<reference evidence="1 2" key="1">
    <citation type="journal article" date="2018" name="Elife">
        <title>Discovery and characterization of a prevalent human gut bacterial enzyme sufficient for the inactivation of a family of plant toxins.</title>
        <authorList>
            <person name="Koppel N."/>
            <person name="Bisanz J.E."/>
            <person name="Pandelia M.E."/>
            <person name="Turnbaugh P.J."/>
            <person name="Balskus E.P."/>
        </authorList>
    </citation>
    <scope>NUCLEOTIDE SEQUENCE [LARGE SCALE GENOMIC DNA]</scope>
    <source>
        <strain evidence="1 2">3C</strain>
    </source>
</reference>
<evidence type="ECO:0000313" key="2">
    <source>
        <dbReference type="Proteomes" id="UP000254000"/>
    </source>
</evidence>
<dbReference type="EMBL" id="PPTS01000013">
    <property type="protein sequence ID" value="RDB61650.1"/>
    <property type="molecule type" value="Genomic_DNA"/>
</dbReference>
<dbReference type="PROSITE" id="PS50878">
    <property type="entry name" value="RT_POL"/>
    <property type="match status" value="1"/>
</dbReference>
<sequence>MTDSIPPYIKKPHTIKSYVHFDFRTSFAAKANLVMDPGFVKSYAFYPLIQRDLRRMKPDGHGKFFNDPRPIKYAAHLDRCIYQYYSGLLNERYNDVATEIGIGDCAIAYRAHLKGQSNCDFALRAFSKMRDLEACFAYAGDFEDFFETLDHAYLKKQVRRLFPGGAIPDDYYHVLKNATRHSVWDIEKLLDHYGLPYTKSGVKRLNNRGRVLSSDEFKNMVGASVERPWRENGEKGVPQGLPISGTLANIYMLEFDAAVKAVAERHDGLYMRYSDDFIFVVPTEEGFEEGRDEFSRLAGTMPSLKIHPRKTHSFRMVDGGVYLLDSEDEPKCAIDYLGFSFDGTSVRLRQRTIGRFYKRMYRRVGRLYKWKFRPAKKRVDSLYLEYSDWGRKPKRNAKVRERVGKSGGRGNFLTYAERAQNAFPNDPILVDVKNHKRKIRRRAKKVRESGRRHRSALRST</sequence>
<comment type="caution">
    <text evidence="1">The sequence shown here is derived from an EMBL/GenBank/DDBJ whole genome shotgun (WGS) entry which is preliminary data.</text>
</comment>